<keyword evidence="3" id="KW-1185">Reference proteome</keyword>
<accession>A9V465</accession>
<evidence type="ECO:0008006" key="4">
    <source>
        <dbReference type="Google" id="ProtNLM"/>
    </source>
</evidence>
<dbReference type="Proteomes" id="UP000001357">
    <property type="component" value="Unassembled WGS sequence"/>
</dbReference>
<feature type="region of interest" description="Disordered" evidence="1">
    <location>
        <begin position="402"/>
        <end position="434"/>
    </location>
</feature>
<proteinExistence type="predicted"/>
<feature type="compositionally biased region" description="Basic and acidic residues" evidence="1">
    <location>
        <begin position="580"/>
        <end position="608"/>
    </location>
</feature>
<dbReference type="STRING" id="81824.A9V465"/>
<dbReference type="eggNOG" id="ENOG502QQ20">
    <property type="taxonomic scope" value="Eukaryota"/>
</dbReference>
<evidence type="ECO:0000256" key="1">
    <source>
        <dbReference type="SAM" id="MobiDB-lite"/>
    </source>
</evidence>
<name>A9V465_MONBE</name>
<feature type="compositionally biased region" description="Low complexity" evidence="1">
    <location>
        <begin position="402"/>
        <end position="415"/>
    </location>
</feature>
<dbReference type="GeneID" id="5892827"/>
<sequence>MWQRFMSESSHNRELRVNKERLQHHVAHRVACIGCRRAIDHVFDTLSESIHQTLQPLHVSNDGSVSLHASIGNDPVEAFIHLHPFRNVTTQTSTAGKRCILHRASPQAALERLDEDAWQELWEKVPEKERELIMDFDDEEVEEAAQTHMKKFCLHCRREVEKAWEVLKQMEWFDSKTYLQDTGYDPIIFEGLSYDKEDRVLQVSCDSTYLCEVIAFARKDISDQERHAETQIKAQTEVVMIVGHLVRKRVGQLQWRLAIAEQQHSMAYALAASALWEMLEQDIVEREAEEAARSLLQLEEMEEATKSKSKKKKKKKNKAKNNDTEAQNNASAKNNQRPGQAAVSNQRAPSAASASADVTGAAAATKPAPDTKAEAGSASAATQPTATEDGAAQPLNTALNAHTATPDAPASTATHLATESRTEPTTDNALDWKPRLRETQLSEPKSLLDLAAVLDELDTVEDEDDAEMADEEFDLLKSMGWSGDTDTSVDDSCLADLSFDTLKAKQLDLRQQIRERFNQFVETGHLTFQCRNYIKVDDQHDVHLDVSSTSSEDSESELDSEGVGGRHSPSQRRRRHHRDSSRSHRDSDDSDDDDRRRSSSSRDRSERKSAKKEKKSKEKKSKSEKKSKKKKHKHRHSSRRDRDHDRR</sequence>
<dbReference type="OMA" id="HASIGND"/>
<feature type="region of interest" description="Disordered" evidence="1">
    <location>
        <begin position="301"/>
        <end position="388"/>
    </location>
</feature>
<dbReference type="PANTHER" id="PTHR13601">
    <property type="entry name" value="GAMETOGENETIN-BINDING PROTEIN 2"/>
    <property type="match status" value="1"/>
</dbReference>
<feature type="compositionally biased region" description="Low complexity" evidence="1">
    <location>
        <begin position="350"/>
        <end position="370"/>
    </location>
</feature>
<feature type="compositionally biased region" description="Basic and acidic residues" evidence="1">
    <location>
        <begin position="418"/>
        <end position="434"/>
    </location>
</feature>
<gene>
    <name evidence="2" type="ORF">MONBRDRAFT_27058</name>
</gene>
<dbReference type="KEGG" id="mbr:MONBRDRAFT_27058"/>
<feature type="region of interest" description="Disordered" evidence="1">
    <location>
        <begin position="545"/>
        <end position="647"/>
    </location>
</feature>
<dbReference type="EMBL" id="CH991558">
    <property type="protein sequence ID" value="EDQ87565.1"/>
    <property type="molecule type" value="Genomic_DNA"/>
</dbReference>
<evidence type="ECO:0000313" key="3">
    <source>
        <dbReference type="Proteomes" id="UP000001357"/>
    </source>
</evidence>
<dbReference type="RefSeq" id="XP_001747485.1">
    <property type="nucleotide sequence ID" value="XM_001747433.1"/>
</dbReference>
<dbReference type="PANTHER" id="PTHR13601:SF2">
    <property type="entry name" value="GAMETOGENETIN-BINDING PROTEIN 2"/>
    <property type="match status" value="1"/>
</dbReference>
<feature type="compositionally biased region" description="Basic residues" evidence="1">
    <location>
        <begin position="569"/>
        <end position="579"/>
    </location>
</feature>
<feature type="compositionally biased region" description="Basic residues" evidence="1">
    <location>
        <begin position="609"/>
        <end position="639"/>
    </location>
</feature>
<dbReference type="InParanoid" id="A9V465"/>
<dbReference type="InterPro" id="IPR026073">
    <property type="entry name" value="GGNBP2"/>
</dbReference>
<organism evidence="2 3">
    <name type="scientific">Monosiga brevicollis</name>
    <name type="common">Choanoflagellate</name>
    <dbReference type="NCBI Taxonomy" id="81824"/>
    <lineage>
        <taxon>Eukaryota</taxon>
        <taxon>Choanoflagellata</taxon>
        <taxon>Craspedida</taxon>
        <taxon>Salpingoecidae</taxon>
        <taxon>Monosiga</taxon>
    </lineage>
</organism>
<dbReference type="GO" id="GO:0005737">
    <property type="term" value="C:cytoplasm"/>
    <property type="evidence" value="ECO:0000318"/>
    <property type="project" value="GO_Central"/>
</dbReference>
<dbReference type="GO" id="GO:0005634">
    <property type="term" value="C:nucleus"/>
    <property type="evidence" value="ECO:0000318"/>
    <property type="project" value="GO_Central"/>
</dbReference>
<evidence type="ECO:0000313" key="2">
    <source>
        <dbReference type="EMBL" id="EDQ87565.1"/>
    </source>
</evidence>
<feature type="compositionally biased region" description="Polar residues" evidence="1">
    <location>
        <begin position="324"/>
        <end position="348"/>
    </location>
</feature>
<dbReference type="AlphaFoldDB" id="A9V465"/>
<reference evidence="2 3" key="1">
    <citation type="journal article" date="2008" name="Nature">
        <title>The genome of the choanoflagellate Monosiga brevicollis and the origin of metazoans.</title>
        <authorList>
            <consortium name="JGI Sequencing"/>
            <person name="King N."/>
            <person name="Westbrook M.J."/>
            <person name="Young S.L."/>
            <person name="Kuo A."/>
            <person name="Abedin M."/>
            <person name="Chapman J."/>
            <person name="Fairclough S."/>
            <person name="Hellsten U."/>
            <person name="Isogai Y."/>
            <person name="Letunic I."/>
            <person name="Marr M."/>
            <person name="Pincus D."/>
            <person name="Putnam N."/>
            <person name="Rokas A."/>
            <person name="Wright K.J."/>
            <person name="Zuzow R."/>
            <person name="Dirks W."/>
            <person name="Good M."/>
            <person name="Goodstein D."/>
            <person name="Lemons D."/>
            <person name="Li W."/>
            <person name="Lyons J.B."/>
            <person name="Morris A."/>
            <person name="Nichols S."/>
            <person name="Richter D.J."/>
            <person name="Salamov A."/>
            <person name="Bork P."/>
            <person name="Lim W.A."/>
            <person name="Manning G."/>
            <person name="Miller W.T."/>
            <person name="McGinnis W."/>
            <person name="Shapiro H."/>
            <person name="Tjian R."/>
            <person name="Grigoriev I.V."/>
            <person name="Rokhsar D."/>
        </authorList>
    </citation>
    <scope>NUCLEOTIDE SEQUENCE [LARGE SCALE GENOMIC DNA]</scope>
    <source>
        <strain evidence="3">MX1 / ATCC 50154</strain>
    </source>
</reference>
<feature type="compositionally biased region" description="Basic residues" evidence="1">
    <location>
        <begin position="307"/>
        <end position="319"/>
    </location>
</feature>
<protein>
    <recommendedName>
        <fullName evidence="4">Gametogenetin-binding protein 2</fullName>
    </recommendedName>
</protein>